<keyword evidence="2" id="KW-1133">Transmembrane helix</keyword>
<reference evidence="3" key="1">
    <citation type="submission" date="2014-01" db="EMBL/GenBank/DDBJ databases">
        <title>The genome of the white-rot fungus Pycnoporus cinnabarinus: a basidiomycete model with a versatile arsenal for lignocellulosic biomass breakdown.</title>
        <authorList>
            <person name="Levasseur A."/>
            <person name="Lomascolo A."/>
            <person name="Ruiz-Duenas F.J."/>
            <person name="Uzan E."/>
            <person name="Piumi F."/>
            <person name="Kues U."/>
            <person name="Ram A.F.J."/>
            <person name="Murat C."/>
            <person name="Haon M."/>
            <person name="Benoit I."/>
            <person name="Arfi Y."/>
            <person name="Chevret D."/>
            <person name="Drula E."/>
            <person name="Kwon M.J."/>
            <person name="Gouret P."/>
            <person name="Lesage-Meessen L."/>
            <person name="Lombard V."/>
            <person name="Mariette J."/>
            <person name="Noirot C."/>
            <person name="Park J."/>
            <person name="Patyshakuliyeva A."/>
            <person name="Wieneger R.A.B."/>
            <person name="Wosten H.A.B."/>
            <person name="Martin F."/>
            <person name="Coutinho P.M."/>
            <person name="de Vries R."/>
            <person name="Martinez A.T."/>
            <person name="Klopp C."/>
            <person name="Pontarotti P."/>
            <person name="Henrissat B."/>
            <person name="Record E."/>
        </authorList>
    </citation>
    <scope>NUCLEOTIDE SEQUENCE [LARGE SCALE GENOMIC DNA]</scope>
    <source>
        <strain evidence="3">BRFM137</strain>
    </source>
</reference>
<organism evidence="3 4">
    <name type="scientific">Pycnoporus cinnabarinus</name>
    <name type="common">Cinnabar-red polypore</name>
    <name type="synonym">Trametes cinnabarina</name>
    <dbReference type="NCBI Taxonomy" id="5643"/>
    <lineage>
        <taxon>Eukaryota</taxon>
        <taxon>Fungi</taxon>
        <taxon>Dikarya</taxon>
        <taxon>Basidiomycota</taxon>
        <taxon>Agaricomycotina</taxon>
        <taxon>Agaricomycetes</taxon>
        <taxon>Polyporales</taxon>
        <taxon>Polyporaceae</taxon>
        <taxon>Trametes</taxon>
    </lineage>
</organism>
<evidence type="ECO:0000313" key="3">
    <source>
        <dbReference type="EMBL" id="CDO68691.1"/>
    </source>
</evidence>
<feature type="transmembrane region" description="Helical" evidence="2">
    <location>
        <begin position="239"/>
        <end position="261"/>
    </location>
</feature>
<feature type="compositionally biased region" description="Basic and acidic residues" evidence="1">
    <location>
        <begin position="170"/>
        <end position="182"/>
    </location>
</feature>
<feature type="region of interest" description="Disordered" evidence="1">
    <location>
        <begin position="165"/>
        <end position="199"/>
    </location>
</feature>
<dbReference type="OrthoDB" id="437457at2759"/>
<feature type="transmembrane region" description="Helical" evidence="2">
    <location>
        <begin position="267"/>
        <end position="283"/>
    </location>
</feature>
<evidence type="ECO:0000313" key="4">
    <source>
        <dbReference type="Proteomes" id="UP000029665"/>
    </source>
</evidence>
<dbReference type="AlphaFoldDB" id="A0A060S3C2"/>
<evidence type="ECO:0000256" key="2">
    <source>
        <dbReference type="SAM" id="Phobius"/>
    </source>
</evidence>
<dbReference type="STRING" id="5643.A0A060S3C2"/>
<accession>A0A060S3C2</accession>
<gene>
    <name evidence="3" type="ORF">BN946_scf184652.g18</name>
</gene>
<protein>
    <submittedName>
        <fullName evidence="3">Uncharacterized protein</fullName>
    </submittedName>
</protein>
<sequence length="306" mass="33472">MVSVVVFPVDEPLPKITEVECLVTQDSDNPGEEKHHFPFRRFFRTPRSMIIAFAIGPVESTYPPSGLYLAFSLSRDDSSTNVSVRESTGGRAKRQWEGTLVGYRAREDEDRDLTQFMDVSPQDIAKFVEYLKSDGEPRAIVRWQSAPGSIGEALLAMMAESLASGAQAEDSERPAARQHDEGPVNDATTAPAAPVPQPAQLSRDDLDKIAADVRIAINETLALERTTTRAIIAEETKNALLFALTVAFGAYVAWCLLVLPLAALTSTIFQGICAVLVLIYEAFRSSILAIGQMCWAACISLFTDRT</sequence>
<evidence type="ECO:0000256" key="1">
    <source>
        <dbReference type="SAM" id="MobiDB-lite"/>
    </source>
</evidence>
<dbReference type="HOGENOM" id="CLU_909559_0_0_1"/>
<dbReference type="EMBL" id="CCBP010000024">
    <property type="protein sequence ID" value="CDO68691.1"/>
    <property type="molecule type" value="Genomic_DNA"/>
</dbReference>
<comment type="caution">
    <text evidence="3">The sequence shown here is derived from an EMBL/GenBank/DDBJ whole genome shotgun (WGS) entry which is preliminary data.</text>
</comment>
<dbReference type="Proteomes" id="UP000029665">
    <property type="component" value="Unassembled WGS sequence"/>
</dbReference>
<keyword evidence="2" id="KW-0472">Membrane</keyword>
<keyword evidence="2" id="KW-0812">Transmembrane</keyword>
<name>A0A060S3C2_PYCCI</name>
<proteinExistence type="predicted"/>
<keyword evidence="4" id="KW-1185">Reference proteome</keyword>